<sequence length="21" mass="2451">MLVFGTPKKQILTESIFAQWI</sequence>
<evidence type="ECO:0000313" key="2">
    <source>
        <dbReference type="Proteomes" id="UP000593568"/>
    </source>
</evidence>
<evidence type="ECO:0000313" key="1">
    <source>
        <dbReference type="EMBL" id="MBA0761674.1"/>
    </source>
</evidence>
<name>A0A7J9DM73_9ROSI</name>
<dbReference type="AlphaFoldDB" id="A0A7J9DM73"/>
<gene>
    <name evidence="1" type="ORF">Gotri_024288</name>
</gene>
<reference evidence="1 2" key="1">
    <citation type="journal article" date="2019" name="Genome Biol. Evol.">
        <title>Insights into the evolution of the New World diploid cottons (Gossypium, subgenus Houzingenia) based on genome sequencing.</title>
        <authorList>
            <person name="Grover C.E."/>
            <person name="Arick M.A. 2nd"/>
            <person name="Thrash A."/>
            <person name="Conover J.L."/>
            <person name="Sanders W.S."/>
            <person name="Peterson D.G."/>
            <person name="Frelichowski J.E."/>
            <person name="Scheffler J.A."/>
            <person name="Scheffler B.E."/>
            <person name="Wendel J.F."/>
        </authorList>
    </citation>
    <scope>NUCLEOTIDE SEQUENCE [LARGE SCALE GENOMIC DNA]</scope>
    <source>
        <strain evidence="1">8</strain>
        <tissue evidence="1">Leaf</tissue>
    </source>
</reference>
<keyword evidence="2" id="KW-1185">Reference proteome</keyword>
<proteinExistence type="predicted"/>
<dbReference type="EMBL" id="JABEZW010000003">
    <property type="protein sequence ID" value="MBA0761674.1"/>
    <property type="molecule type" value="Genomic_DNA"/>
</dbReference>
<comment type="caution">
    <text evidence="1">The sequence shown here is derived from an EMBL/GenBank/DDBJ whole genome shotgun (WGS) entry which is preliminary data.</text>
</comment>
<accession>A0A7J9DM73</accession>
<protein>
    <submittedName>
        <fullName evidence="1">Uncharacterized protein</fullName>
    </submittedName>
</protein>
<dbReference type="Proteomes" id="UP000593568">
    <property type="component" value="Unassembled WGS sequence"/>
</dbReference>
<organism evidence="1 2">
    <name type="scientific">Gossypium trilobum</name>
    <dbReference type="NCBI Taxonomy" id="34281"/>
    <lineage>
        <taxon>Eukaryota</taxon>
        <taxon>Viridiplantae</taxon>
        <taxon>Streptophyta</taxon>
        <taxon>Embryophyta</taxon>
        <taxon>Tracheophyta</taxon>
        <taxon>Spermatophyta</taxon>
        <taxon>Magnoliopsida</taxon>
        <taxon>eudicotyledons</taxon>
        <taxon>Gunneridae</taxon>
        <taxon>Pentapetalae</taxon>
        <taxon>rosids</taxon>
        <taxon>malvids</taxon>
        <taxon>Malvales</taxon>
        <taxon>Malvaceae</taxon>
        <taxon>Malvoideae</taxon>
        <taxon>Gossypium</taxon>
    </lineage>
</organism>